<gene>
    <name evidence="3" type="ORF">MOV08_17630</name>
</gene>
<evidence type="ECO:0000256" key="1">
    <source>
        <dbReference type="SAM" id="MobiDB-lite"/>
    </source>
</evidence>
<evidence type="ECO:0000313" key="4">
    <source>
        <dbReference type="Proteomes" id="UP001218629"/>
    </source>
</evidence>
<dbReference type="EMBL" id="CP095749">
    <property type="protein sequence ID" value="WEB40920.1"/>
    <property type="molecule type" value="Genomic_DNA"/>
</dbReference>
<keyword evidence="2" id="KW-0732">Signal</keyword>
<evidence type="ECO:0008006" key="5">
    <source>
        <dbReference type="Google" id="ProtNLM"/>
    </source>
</evidence>
<dbReference type="PROSITE" id="PS51257">
    <property type="entry name" value="PROKAR_LIPOPROTEIN"/>
    <property type="match status" value="1"/>
</dbReference>
<protein>
    <recommendedName>
        <fullName evidence="5">Lipoprotein</fullName>
    </recommendedName>
</protein>
<sequence length="220" mass="22823">MLHTRSAWLRAAAPVAVLALALTACGGNKDASSSAPTPGSGADDGKNSADAVAAADEKSPQSSEAPEPSGGVLRPGRSGTGQYKEESGKTTYEVVAQKVHVGTEAEARKVVQSPEDAKGLVAVTAYVKFTNKGPGIVKGLPKVDNGTEIYADGQRGGLLIGAPESLPGCEDPIDIDNWQVGESHIICQTYMIPEHSTSLEVHWGEEGAARPFIWKFDGAG</sequence>
<name>A0ABY8AAI2_9ACTN</name>
<proteinExistence type="predicted"/>
<feature type="signal peptide" evidence="2">
    <location>
        <begin position="1"/>
        <end position="26"/>
    </location>
</feature>
<accession>A0ABY8AAI2</accession>
<feature type="compositionally biased region" description="Low complexity" evidence="1">
    <location>
        <begin position="31"/>
        <end position="41"/>
    </location>
</feature>
<dbReference type="Proteomes" id="UP001218629">
    <property type="component" value="Chromosome"/>
</dbReference>
<organism evidence="3 4">
    <name type="scientific">Streptomyces yunnanensis</name>
    <dbReference type="NCBI Taxonomy" id="156453"/>
    <lineage>
        <taxon>Bacteria</taxon>
        <taxon>Bacillati</taxon>
        <taxon>Actinomycetota</taxon>
        <taxon>Actinomycetes</taxon>
        <taxon>Kitasatosporales</taxon>
        <taxon>Streptomycetaceae</taxon>
        <taxon>Streptomyces</taxon>
    </lineage>
</organism>
<dbReference type="RefSeq" id="WP_275308026.1">
    <property type="nucleotide sequence ID" value="NZ_CP095749.1"/>
</dbReference>
<feature type="region of interest" description="Disordered" evidence="1">
    <location>
        <begin position="27"/>
        <end position="90"/>
    </location>
</feature>
<feature type="chain" id="PRO_5046801563" description="Lipoprotein" evidence="2">
    <location>
        <begin position="27"/>
        <end position="220"/>
    </location>
</feature>
<evidence type="ECO:0000313" key="3">
    <source>
        <dbReference type="EMBL" id="WEB40920.1"/>
    </source>
</evidence>
<keyword evidence="4" id="KW-1185">Reference proteome</keyword>
<reference evidence="3 4" key="1">
    <citation type="submission" date="2022-03" db="EMBL/GenBank/DDBJ databases">
        <title>Streptomyces yunnanensis P86,complete genome.</title>
        <authorList>
            <person name="Chen S."/>
            <person name="Zhang Q."/>
        </authorList>
    </citation>
    <scope>NUCLEOTIDE SEQUENCE [LARGE SCALE GENOMIC DNA]</scope>
    <source>
        <strain evidence="3 4">P86</strain>
    </source>
</reference>
<evidence type="ECO:0000256" key="2">
    <source>
        <dbReference type="SAM" id="SignalP"/>
    </source>
</evidence>